<reference evidence="3" key="1">
    <citation type="journal article" date="2020" name="mSystems">
        <title>Genome- and Community-Level Interaction Insights into Carbon Utilization and Element Cycling Functions of Hydrothermarchaeota in Hydrothermal Sediment.</title>
        <authorList>
            <person name="Zhou Z."/>
            <person name="Liu Y."/>
            <person name="Xu W."/>
            <person name="Pan J."/>
            <person name="Luo Z.H."/>
            <person name="Li M."/>
        </authorList>
    </citation>
    <scope>NUCLEOTIDE SEQUENCE [LARGE SCALE GENOMIC DNA]</scope>
    <source>
        <strain evidence="3">HyVt-115</strain>
    </source>
</reference>
<proteinExistence type="predicted"/>
<dbReference type="PANTHER" id="PTHR23131">
    <property type="entry name" value="ENDORIBONUCLEASE LACTB2"/>
    <property type="match status" value="1"/>
</dbReference>
<dbReference type="Pfam" id="PF12895">
    <property type="entry name" value="ANAPC3"/>
    <property type="match status" value="1"/>
</dbReference>
<dbReference type="CDD" id="cd06262">
    <property type="entry name" value="metallo-hydrolase-like_MBL-fold"/>
    <property type="match status" value="1"/>
</dbReference>
<dbReference type="InterPro" id="IPR050662">
    <property type="entry name" value="Sec-metab_biosynth-thioest"/>
</dbReference>
<dbReference type="EMBL" id="DQWS01000098">
    <property type="protein sequence ID" value="HDD52927.1"/>
    <property type="molecule type" value="Genomic_DNA"/>
</dbReference>
<organism evidence="3">
    <name type="scientific">Thermosulfidibacter takaii</name>
    <dbReference type="NCBI Taxonomy" id="412593"/>
    <lineage>
        <taxon>Bacteria</taxon>
        <taxon>Pseudomonadati</taxon>
        <taxon>Thermosulfidibacterota</taxon>
        <taxon>Thermosulfidibacteria</taxon>
        <taxon>Thermosulfidibacterales</taxon>
        <taxon>Thermosulfidibacteraceae</taxon>
    </lineage>
</organism>
<dbReference type="PROSITE" id="PS50005">
    <property type="entry name" value="TPR"/>
    <property type="match status" value="1"/>
</dbReference>
<evidence type="ECO:0000313" key="3">
    <source>
        <dbReference type="EMBL" id="HDD52927.1"/>
    </source>
</evidence>
<dbReference type="SMART" id="SM00028">
    <property type="entry name" value="TPR"/>
    <property type="match status" value="2"/>
</dbReference>
<dbReference type="InterPro" id="IPR019734">
    <property type="entry name" value="TPR_rpt"/>
</dbReference>
<dbReference type="SMART" id="SM00849">
    <property type="entry name" value="Lactamase_B"/>
    <property type="match status" value="1"/>
</dbReference>
<evidence type="ECO:0000256" key="1">
    <source>
        <dbReference type="PROSITE-ProRule" id="PRU00339"/>
    </source>
</evidence>
<feature type="repeat" description="TPR" evidence="1">
    <location>
        <begin position="308"/>
        <end position="341"/>
    </location>
</feature>
<comment type="caution">
    <text evidence="3">The sequence shown here is derived from an EMBL/GenBank/DDBJ whole genome shotgun (WGS) entry which is preliminary data.</text>
</comment>
<dbReference type="InterPro" id="IPR036866">
    <property type="entry name" value="RibonucZ/Hydroxyglut_hydro"/>
</dbReference>
<name>A0A7C0U625_9BACT</name>
<feature type="domain" description="Metallo-beta-lactamase" evidence="2">
    <location>
        <begin position="40"/>
        <end position="213"/>
    </location>
</feature>
<dbReference type="InterPro" id="IPR001279">
    <property type="entry name" value="Metallo-B-lactamas"/>
</dbReference>
<dbReference type="SUPFAM" id="SSF48452">
    <property type="entry name" value="TPR-like"/>
    <property type="match status" value="1"/>
</dbReference>
<dbReference type="Gene3D" id="3.60.15.10">
    <property type="entry name" value="Ribonuclease Z/Hydroxyacylglutathione hydrolase-like"/>
    <property type="match status" value="1"/>
</dbReference>
<dbReference type="AlphaFoldDB" id="A0A7C0U625"/>
<dbReference type="InterPro" id="IPR011990">
    <property type="entry name" value="TPR-like_helical_dom_sf"/>
</dbReference>
<sequence>MNQEPMEGPRATDWQSLQEALGLSHPFFKQCLFLEGYDISSNIYAIVGDYISLIDPGNDYTAFIQLFEKGHKPYDIKKIVITHGHPEHVMGIFELFRYPSFQQKGELELFLTETSPESLKEMAQEFGCKITQVQNGDILNLSGFELEVIHTPGHTMDSICLYHAPTKSIFTGDTVIPYAVPSPDPTAGGRADYYLLSLRILFNMDIKHLLPGHGPPVPENAKKVMEGSYAGAIKQIIGLKTPWIEGASHLAKKGYLAEAAFCCDIELKEDPDNLKALELKASCLSDMGRFEEAYEIFDRLSKEIGSYTFATMGKGYSLLGMGRYKEAIIHFNRILKKNPAHKMAKIYKGIALYLSGKQEEALQIDEFKEEFVARFVKEMEKGAQERGKEIQ</sequence>
<gene>
    <name evidence="3" type="ORF">ENF32_02515</name>
</gene>
<protein>
    <submittedName>
        <fullName evidence="3">MBL fold metallo-hydrolase</fullName>
    </submittedName>
</protein>
<evidence type="ECO:0000259" key="2">
    <source>
        <dbReference type="SMART" id="SM00849"/>
    </source>
</evidence>
<dbReference type="SUPFAM" id="SSF56281">
    <property type="entry name" value="Metallo-hydrolase/oxidoreductase"/>
    <property type="match status" value="1"/>
</dbReference>
<keyword evidence="1" id="KW-0802">TPR repeat</keyword>
<accession>A0A7C0U625</accession>
<dbReference type="Pfam" id="PF00753">
    <property type="entry name" value="Lactamase_B"/>
    <property type="match status" value="1"/>
</dbReference>
<dbReference type="Proteomes" id="UP000885690">
    <property type="component" value="Unassembled WGS sequence"/>
</dbReference>
<dbReference type="Gene3D" id="1.25.40.10">
    <property type="entry name" value="Tetratricopeptide repeat domain"/>
    <property type="match status" value="1"/>
</dbReference>